<organism evidence="1 2">
    <name type="scientific">Paraglaciecola chathamensis</name>
    <dbReference type="NCBI Taxonomy" id="368405"/>
    <lineage>
        <taxon>Bacteria</taxon>
        <taxon>Pseudomonadati</taxon>
        <taxon>Pseudomonadota</taxon>
        <taxon>Gammaproteobacteria</taxon>
        <taxon>Alteromonadales</taxon>
        <taxon>Alteromonadaceae</taxon>
        <taxon>Paraglaciecola</taxon>
    </lineage>
</organism>
<name>A0ABS0WAR7_9ALTE</name>
<dbReference type="EMBL" id="JAEILT010000004">
    <property type="protein sequence ID" value="MBJ2135543.1"/>
    <property type="molecule type" value="Genomic_DNA"/>
</dbReference>
<sequence>MSNNVILMDNRQLIPRWHTSRKAMSLQFPSLSVSPKKASDYQNDSFLDKAKRHWHEEKNYVNAIELHTSLTVRGVYSDVDGDDALRFLLTIEGQLPKGARDLIAPQTKHIDKSKNYYTYSPSEVGKIISRLRSIVAKFPKDYMTWCDLGFYYTILGMTEKAERCMEISWNLCNGHPYIARSYARFFVHNDEPEKAMWVLKKSGGLNKDPLITSASIAIGSAFDISGVDISKARRLLDGYTGIRAFSSELAASIGTLEYNNGKKKKAKDYFKSALIEPSENVLSQYKWLCHKTGFSVNGDPNGNALTVEGNVHQLYVQGNFEDCRAKLLELFSFQPISDGPISDAGYMSLVGLNDPDFVIQLSENRVPKTHMSFGELNNLTVAKLMKNDLESAEVCMRLLAKKIDPEKPDSRGIYLATSGLVMFKLGDVDSGKDLYQKAIKYFESRKAYRAVALAEHYYSNCVKEIDPPLFENLRKNVEKKAKDLGMKELSTDN</sequence>
<dbReference type="Gene3D" id="1.25.40.10">
    <property type="entry name" value="Tetratricopeptide repeat domain"/>
    <property type="match status" value="1"/>
</dbReference>
<reference evidence="1 2" key="1">
    <citation type="submission" date="2020-12" db="EMBL/GenBank/DDBJ databases">
        <title>Draft genome sequences of nine environmental bacterial isolates colonizing plastic.</title>
        <authorList>
            <person name="Borre I."/>
            <person name="Sonnenschein E.C."/>
        </authorList>
    </citation>
    <scope>NUCLEOTIDE SEQUENCE [LARGE SCALE GENOMIC DNA]</scope>
    <source>
        <strain evidence="1 2">IB30</strain>
    </source>
</reference>
<accession>A0ABS0WAR7</accession>
<protein>
    <submittedName>
        <fullName evidence="1">Uncharacterized protein</fullName>
    </submittedName>
</protein>
<evidence type="ECO:0000313" key="1">
    <source>
        <dbReference type="EMBL" id="MBJ2135543.1"/>
    </source>
</evidence>
<gene>
    <name evidence="1" type="ORF">JEU11_03675</name>
</gene>
<dbReference type="InterPro" id="IPR011990">
    <property type="entry name" value="TPR-like_helical_dom_sf"/>
</dbReference>
<dbReference type="SUPFAM" id="SSF48452">
    <property type="entry name" value="TPR-like"/>
    <property type="match status" value="1"/>
</dbReference>
<evidence type="ECO:0000313" key="2">
    <source>
        <dbReference type="Proteomes" id="UP000649232"/>
    </source>
</evidence>
<comment type="caution">
    <text evidence="1">The sequence shown here is derived from an EMBL/GenBank/DDBJ whole genome shotgun (WGS) entry which is preliminary data.</text>
</comment>
<dbReference type="Proteomes" id="UP000649232">
    <property type="component" value="Unassembled WGS sequence"/>
</dbReference>
<proteinExistence type="predicted"/>